<dbReference type="Proteomes" id="UP000681340">
    <property type="component" value="Unassembled WGS sequence"/>
</dbReference>
<name>A0A919SVY7_9ACTN</name>
<evidence type="ECO:0000313" key="2">
    <source>
        <dbReference type="Proteomes" id="UP000681340"/>
    </source>
</evidence>
<comment type="caution">
    <text evidence="1">The sequence shown here is derived from an EMBL/GenBank/DDBJ whole genome shotgun (WGS) entry which is preliminary data.</text>
</comment>
<dbReference type="EMBL" id="BOQL01000071">
    <property type="protein sequence ID" value="GIM78053.1"/>
    <property type="molecule type" value="Genomic_DNA"/>
</dbReference>
<protein>
    <submittedName>
        <fullName evidence="1">Uncharacterized protein</fullName>
    </submittedName>
</protein>
<gene>
    <name evidence="1" type="ORF">Aau02nite_79010</name>
</gene>
<reference evidence="1" key="1">
    <citation type="submission" date="2021-03" db="EMBL/GenBank/DDBJ databases">
        <title>Whole genome shotgun sequence of Actinoplanes auranticolor NBRC 12245.</title>
        <authorList>
            <person name="Komaki H."/>
            <person name="Tamura T."/>
        </authorList>
    </citation>
    <scope>NUCLEOTIDE SEQUENCE</scope>
    <source>
        <strain evidence="1">NBRC 12245</strain>
    </source>
</reference>
<accession>A0A919SVY7</accession>
<evidence type="ECO:0000313" key="1">
    <source>
        <dbReference type="EMBL" id="GIM78053.1"/>
    </source>
</evidence>
<proteinExistence type="predicted"/>
<dbReference type="AlphaFoldDB" id="A0A919SVY7"/>
<keyword evidence="2" id="KW-1185">Reference proteome</keyword>
<dbReference type="RefSeq" id="WP_212993712.1">
    <property type="nucleotide sequence ID" value="NZ_BAABEA010000021.1"/>
</dbReference>
<sequence>MSNDEAKQTGATPQYVNLAPKPMTPDIVLLLRATPEPDKSEIMRNLSDFGWYKIVLSWMIDCETPAELEEFHKSLFPKIRAMGLSEWYTAHWMETYYGMWAWFLGGHS</sequence>
<organism evidence="1 2">
    <name type="scientific">Actinoplanes auranticolor</name>
    <dbReference type="NCBI Taxonomy" id="47988"/>
    <lineage>
        <taxon>Bacteria</taxon>
        <taxon>Bacillati</taxon>
        <taxon>Actinomycetota</taxon>
        <taxon>Actinomycetes</taxon>
        <taxon>Micromonosporales</taxon>
        <taxon>Micromonosporaceae</taxon>
        <taxon>Actinoplanes</taxon>
    </lineage>
</organism>